<protein>
    <submittedName>
        <fullName evidence="2">Uncharacterized protein</fullName>
    </submittedName>
</protein>
<keyword evidence="3" id="KW-1185">Reference proteome</keyword>
<gene>
    <name evidence="2" type="ORF">CBP31_12050</name>
</gene>
<accession>A0A1Y0D6S8</accession>
<dbReference type="AlphaFoldDB" id="A0A1Y0D6S8"/>
<feature type="transmembrane region" description="Helical" evidence="1">
    <location>
        <begin position="12"/>
        <end position="30"/>
    </location>
</feature>
<dbReference type="RefSeq" id="WP_087037614.1">
    <property type="nucleotide sequence ID" value="NZ_CP021377.1"/>
</dbReference>
<keyword evidence="1" id="KW-0812">Transmembrane</keyword>
<sequence>MNIDKIITRFSNLSQVGMFLFSMFSVYYFVIPIYQKEIISEELAKKEVELKTIKKEIEKSIVIIKEQQSKLSVITLQKLTSSIYIECTGIMSNSGSFYDEMLKIDIDTCMNNVLTSSLVGELTNIQLDKIKNKSVLLAVEAEVEKKKAINEIKSITIKNFKKDDIELSEFQESILHLRHLAGATEKDINDFYINVEMENIKHQIMSKYQKKISVIFEKLKDIDIF</sequence>
<dbReference type="EMBL" id="CP021377">
    <property type="protein sequence ID" value="ART83262.1"/>
    <property type="molecule type" value="Genomic_DNA"/>
</dbReference>
<evidence type="ECO:0000256" key="1">
    <source>
        <dbReference type="SAM" id="Phobius"/>
    </source>
</evidence>
<evidence type="ECO:0000313" key="3">
    <source>
        <dbReference type="Proteomes" id="UP000243937"/>
    </source>
</evidence>
<name>A0A1Y0D6S8_9GAMM</name>
<dbReference type="KEGG" id="opf:CBP31_12050"/>
<dbReference type="Proteomes" id="UP000243937">
    <property type="component" value="Chromosome"/>
</dbReference>
<keyword evidence="1" id="KW-0472">Membrane</keyword>
<proteinExistence type="predicted"/>
<evidence type="ECO:0000313" key="2">
    <source>
        <dbReference type="EMBL" id="ART83262.1"/>
    </source>
</evidence>
<keyword evidence="1" id="KW-1133">Transmembrane helix</keyword>
<reference evidence="2 3" key="1">
    <citation type="journal article" date="2014" name="Int. J. Syst. Evol. Microbiol.">
        <title>Oceanisphaera profunda sp. nov., a marine bacterium isolated from deep-sea sediment, and emended description of the genus Oceanisphaera.</title>
        <authorList>
            <person name="Xu Z."/>
            <person name="Zhang X.Y."/>
            <person name="Su H.N."/>
            <person name="Yu Z.C."/>
            <person name="Liu C."/>
            <person name="Li H."/>
            <person name="Chen X.L."/>
            <person name="Song X.Y."/>
            <person name="Xie B.B."/>
            <person name="Qin Q.L."/>
            <person name="Zhou B.C."/>
            <person name="Shi M."/>
            <person name="Huang Y."/>
            <person name="Zhang Y.Z."/>
        </authorList>
    </citation>
    <scope>NUCLEOTIDE SEQUENCE [LARGE SCALE GENOMIC DNA]</scope>
    <source>
        <strain evidence="2 3">SM1222</strain>
    </source>
</reference>
<organism evidence="2 3">
    <name type="scientific">Oceanisphaera profunda</name>
    <dbReference type="NCBI Taxonomy" id="1416627"/>
    <lineage>
        <taxon>Bacteria</taxon>
        <taxon>Pseudomonadati</taxon>
        <taxon>Pseudomonadota</taxon>
        <taxon>Gammaproteobacteria</taxon>
        <taxon>Aeromonadales</taxon>
        <taxon>Aeromonadaceae</taxon>
        <taxon>Oceanisphaera</taxon>
    </lineage>
</organism>